<evidence type="ECO:0000256" key="5">
    <source>
        <dbReference type="ARBA" id="ARBA00023014"/>
    </source>
</evidence>
<dbReference type="SUPFAM" id="SSF51735">
    <property type="entry name" value="NAD(P)-binding Rossmann-fold domains"/>
    <property type="match status" value="1"/>
</dbReference>
<reference evidence="6 7" key="1">
    <citation type="submission" date="2021-04" db="EMBL/GenBank/DDBJ databases">
        <title>Complete genome sequencing of Allochromatium tepidum strain NZ.</title>
        <authorList>
            <person name="Tsukatani Y."/>
            <person name="Mori H."/>
        </authorList>
    </citation>
    <scope>NUCLEOTIDE SEQUENCE [LARGE SCALE GENOMIC DNA]</scope>
    <source>
        <strain evidence="6 7">NZ</strain>
    </source>
</reference>
<evidence type="ECO:0000313" key="6">
    <source>
        <dbReference type="EMBL" id="BCU07303.1"/>
    </source>
</evidence>
<gene>
    <name evidence="6" type="ORF">Atep_19800</name>
</gene>
<evidence type="ECO:0008006" key="8">
    <source>
        <dbReference type="Google" id="ProtNLM"/>
    </source>
</evidence>
<evidence type="ECO:0000256" key="2">
    <source>
        <dbReference type="ARBA" id="ARBA00022691"/>
    </source>
</evidence>
<dbReference type="InterPro" id="IPR050377">
    <property type="entry name" value="Radical_SAM_PqqE_MftC-like"/>
</dbReference>
<keyword evidence="7" id="KW-1185">Reference proteome</keyword>
<organism evidence="6 7">
    <name type="scientific">Allochromatium tepidum</name>
    <dbReference type="NCBI Taxonomy" id="553982"/>
    <lineage>
        <taxon>Bacteria</taxon>
        <taxon>Pseudomonadati</taxon>
        <taxon>Pseudomonadota</taxon>
        <taxon>Gammaproteobacteria</taxon>
        <taxon>Chromatiales</taxon>
        <taxon>Chromatiaceae</taxon>
        <taxon>Allochromatium</taxon>
    </lineage>
</organism>
<comment type="cofactor">
    <cofactor evidence="1">
        <name>[4Fe-4S] cluster</name>
        <dbReference type="ChEBI" id="CHEBI:49883"/>
    </cofactor>
</comment>
<dbReference type="PANTHER" id="PTHR11228:SF34">
    <property type="entry name" value="TUNGSTEN-CONTAINING ALDEHYDE FERREDOXIN OXIDOREDUCTASE COFACTOR MODIFYING PROTEIN"/>
    <property type="match status" value="1"/>
</dbReference>
<dbReference type="Proteomes" id="UP000680679">
    <property type="component" value="Chromosome"/>
</dbReference>
<keyword evidence="3" id="KW-0479">Metal-binding</keyword>
<protein>
    <recommendedName>
        <fullName evidence="8">Radical SAM core domain-containing protein</fullName>
    </recommendedName>
</protein>
<evidence type="ECO:0000256" key="3">
    <source>
        <dbReference type="ARBA" id="ARBA00022723"/>
    </source>
</evidence>
<name>A0ABN6GCI6_9GAMM</name>
<dbReference type="SUPFAM" id="SSF102114">
    <property type="entry name" value="Radical SAM enzymes"/>
    <property type="match status" value="1"/>
</dbReference>
<dbReference type="SFLD" id="SFLDS00029">
    <property type="entry name" value="Radical_SAM"/>
    <property type="match status" value="1"/>
</dbReference>
<sequence>MDWDRARLHTAFGTRDVWIWGAMIVGQGVCRALQRAGLTVAGFIDSSPAMQGQTALGYPVCAPESVLDRARDGHAFIVIGSGHHDQVIEDRCRAHGLTAERDYLSSRRLNDIDPSVDVSGLCNLHCISCPQGNLSDRPPTGFMGLDAYKAILRKLLDELPFLGSVQLYAWGEPLLNRRLPDMIAATREARVLSAISTNLKSARDLEAVVAARPDWIKVSASGYGASYAVGHTGGDWERFLANLHRLSRLRARHHPELQIVLNYHLYRHSLGESYRAMRALCDELGFIFRPNMAYLYSLDNVLDYVEGRPLSPEAERTLELMLLDIDSGLERARRRRHLPCPEERCLPINWDGRVRFCGVYFKPFIADDFLATPLSEILARRQGSEFCRRCMSHGLHHYTAVYLEERILEDGLPAGVESDQRTDVDADD</sequence>
<accession>A0ABN6GCI6</accession>
<dbReference type="EMBL" id="AP024563">
    <property type="protein sequence ID" value="BCU07303.1"/>
    <property type="molecule type" value="Genomic_DNA"/>
</dbReference>
<dbReference type="Gene3D" id="3.20.20.70">
    <property type="entry name" value="Aldolase class I"/>
    <property type="match status" value="1"/>
</dbReference>
<dbReference type="InterPro" id="IPR058240">
    <property type="entry name" value="rSAM_sf"/>
</dbReference>
<keyword evidence="2" id="KW-0949">S-adenosyl-L-methionine</keyword>
<proteinExistence type="predicted"/>
<keyword evidence="5" id="KW-0411">Iron-sulfur</keyword>
<dbReference type="PANTHER" id="PTHR11228">
    <property type="entry name" value="RADICAL SAM DOMAIN PROTEIN"/>
    <property type="match status" value="1"/>
</dbReference>
<evidence type="ECO:0000256" key="1">
    <source>
        <dbReference type="ARBA" id="ARBA00001966"/>
    </source>
</evidence>
<dbReference type="RefSeq" id="WP_213378426.1">
    <property type="nucleotide sequence ID" value="NZ_AP024563.1"/>
</dbReference>
<evidence type="ECO:0000256" key="4">
    <source>
        <dbReference type="ARBA" id="ARBA00023004"/>
    </source>
</evidence>
<keyword evidence="4" id="KW-0408">Iron</keyword>
<dbReference type="InterPro" id="IPR007197">
    <property type="entry name" value="rSAM"/>
</dbReference>
<dbReference type="InterPro" id="IPR013785">
    <property type="entry name" value="Aldolase_TIM"/>
</dbReference>
<evidence type="ECO:0000313" key="7">
    <source>
        <dbReference type="Proteomes" id="UP000680679"/>
    </source>
</evidence>
<dbReference type="InterPro" id="IPR036291">
    <property type="entry name" value="NAD(P)-bd_dom_sf"/>
</dbReference>